<dbReference type="AlphaFoldDB" id="A0AAU7Z139"/>
<evidence type="ECO:0000256" key="1">
    <source>
        <dbReference type="SAM" id="Phobius"/>
    </source>
</evidence>
<protein>
    <submittedName>
        <fullName evidence="2">Uncharacterized protein</fullName>
    </submittedName>
</protein>
<sequence>MNIRAPLKAILFGALIGSFFGFLLKDLTGERTLITLVNTTRTPGSIASYLLSLATAMMIAGITVVAFARKKDAQPILSVEDFWGGVFVGFLAGYTGKSFLDKTVVPH</sequence>
<feature type="transmembrane region" description="Helical" evidence="1">
    <location>
        <begin position="44"/>
        <end position="68"/>
    </location>
</feature>
<keyword evidence="1" id="KW-1133">Transmembrane helix</keyword>
<keyword evidence="1" id="KW-0472">Membrane</keyword>
<dbReference type="KEGG" id="tgi:RBB81_01295"/>
<accession>A0AAU7Z139</accession>
<proteinExistence type="predicted"/>
<keyword evidence="1" id="KW-0812">Transmembrane</keyword>
<name>A0AAU7Z139_9BACT</name>
<dbReference type="RefSeq" id="WP_353073977.1">
    <property type="nucleotide sequence ID" value="NZ_CP132938.1"/>
</dbReference>
<reference evidence="2" key="2">
    <citation type="journal article" date="2024" name="Environ. Microbiol.">
        <title>Genome analysis and description of Tunturibacter gen. nov. expands the diversity of Terriglobia in tundra soils.</title>
        <authorList>
            <person name="Messyasz A."/>
            <person name="Mannisto M.K."/>
            <person name="Kerkhof L.J."/>
            <person name="Haggblom M.M."/>
        </authorList>
    </citation>
    <scope>NUCLEOTIDE SEQUENCE</scope>
    <source>
        <strain evidence="2">M8UP39</strain>
    </source>
</reference>
<reference evidence="2" key="1">
    <citation type="submission" date="2023-08" db="EMBL/GenBank/DDBJ databases">
        <authorList>
            <person name="Messyasz A."/>
            <person name="Mannisto M.K."/>
            <person name="Kerkhof L.J."/>
            <person name="Haggblom M."/>
        </authorList>
    </citation>
    <scope>NUCLEOTIDE SEQUENCE</scope>
    <source>
        <strain evidence="2">M8UP39</strain>
    </source>
</reference>
<evidence type="ECO:0000313" key="2">
    <source>
        <dbReference type="EMBL" id="XCB22583.1"/>
    </source>
</evidence>
<gene>
    <name evidence="2" type="ORF">RBB81_01295</name>
</gene>
<feature type="transmembrane region" description="Helical" evidence="1">
    <location>
        <begin position="7"/>
        <end position="24"/>
    </location>
</feature>
<dbReference type="EMBL" id="CP132938">
    <property type="protein sequence ID" value="XCB22583.1"/>
    <property type="molecule type" value="Genomic_DNA"/>
</dbReference>
<organism evidence="2">
    <name type="scientific">Tunturiibacter gelidiferens</name>
    <dbReference type="NCBI Taxonomy" id="3069689"/>
    <lineage>
        <taxon>Bacteria</taxon>
        <taxon>Pseudomonadati</taxon>
        <taxon>Acidobacteriota</taxon>
        <taxon>Terriglobia</taxon>
        <taxon>Terriglobales</taxon>
        <taxon>Acidobacteriaceae</taxon>
        <taxon>Tunturiibacter</taxon>
    </lineage>
</organism>